<keyword evidence="2" id="KW-0430">Lectin</keyword>
<evidence type="ECO:0000256" key="5">
    <source>
        <dbReference type="SAM" id="SignalP"/>
    </source>
</evidence>
<dbReference type="CDD" id="cd06899">
    <property type="entry name" value="lectin_legume_LecRK_Arcelin_ConA"/>
    <property type="match status" value="1"/>
</dbReference>
<feature type="compositionally biased region" description="Basic and acidic residues" evidence="4">
    <location>
        <begin position="621"/>
        <end position="641"/>
    </location>
</feature>
<name>A0AAF6AY16_MARPO</name>
<feature type="region of interest" description="Disordered" evidence="4">
    <location>
        <begin position="266"/>
        <end position="358"/>
    </location>
</feature>
<dbReference type="Proteomes" id="UP001162541">
    <property type="component" value="Chromosome 3"/>
</dbReference>
<feature type="compositionally biased region" description="Gly residues" evidence="4">
    <location>
        <begin position="453"/>
        <end position="463"/>
    </location>
</feature>
<dbReference type="Gene3D" id="2.60.120.200">
    <property type="match status" value="1"/>
</dbReference>
<comment type="similarity">
    <text evidence="1">Belongs to the leguminous lectin family.</text>
</comment>
<dbReference type="PRINTS" id="PR01217">
    <property type="entry name" value="PRICHEXTENSN"/>
</dbReference>
<accession>A0AAF6AY16</accession>
<dbReference type="PANTHER" id="PTHR32401">
    <property type="entry name" value="CONCANAVALIN A-LIKE LECTIN FAMILY PROTEIN"/>
    <property type="match status" value="1"/>
</dbReference>
<feature type="compositionally biased region" description="Polar residues" evidence="4">
    <location>
        <begin position="335"/>
        <end position="358"/>
    </location>
</feature>
<dbReference type="Pfam" id="PF00139">
    <property type="entry name" value="Lectin_legB"/>
    <property type="match status" value="1"/>
</dbReference>
<dbReference type="InterPro" id="IPR050258">
    <property type="entry name" value="Leguminous_Lectin"/>
</dbReference>
<evidence type="ECO:0000256" key="4">
    <source>
        <dbReference type="SAM" id="MobiDB-lite"/>
    </source>
</evidence>
<dbReference type="InterPro" id="IPR001220">
    <property type="entry name" value="Legume_lectin_dom"/>
</dbReference>
<evidence type="ECO:0000313" key="8">
    <source>
        <dbReference type="Proteomes" id="UP001162541"/>
    </source>
</evidence>
<reference evidence="8" key="1">
    <citation type="journal article" date="2020" name="Curr. Biol.">
        <title>Chromatin organization in early land plants reveals an ancestral association between H3K27me3, transposons, and constitutive heterochromatin.</title>
        <authorList>
            <person name="Montgomery S.A."/>
            <person name="Tanizawa Y."/>
            <person name="Galik B."/>
            <person name="Wang N."/>
            <person name="Ito T."/>
            <person name="Mochizuki T."/>
            <person name="Akimcheva S."/>
            <person name="Bowman J.L."/>
            <person name="Cognat V."/>
            <person name="Marechal-Drouard L."/>
            <person name="Ekker H."/>
            <person name="Hong S.F."/>
            <person name="Kohchi T."/>
            <person name="Lin S.S."/>
            <person name="Liu L.D."/>
            <person name="Nakamura Y."/>
            <person name="Valeeva L.R."/>
            <person name="Shakirov E.V."/>
            <person name="Shippen D.E."/>
            <person name="Wei W.L."/>
            <person name="Yagura M."/>
            <person name="Yamaoka S."/>
            <person name="Yamato K.T."/>
            <person name="Liu C."/>
            <person name="Berger F."/>
        </authorList>
    </citation>
    <scope>NUCLEOTIDE SEQUENCE [LARGE SCALE GENOMIC DNA]</scope>
    <source>
        <strain evidence="8">Tak-1</strain>
    </source>
</reference>
<dbReference type="EMBL" id="AP019868">
    <property type="protein sequence ID" value="BBN04650.1"/>
    <property type="molecule type" value="Genomic_DNA"/>
</dbReference>
<feature type="compositionally biased region" description="Polar residues" evidence="4">
    <location>
        <begin position="819"/>
        <end position="835"/>
    </location>
</feature>
<evidence type="ECO:0000256" key="2">
    <source>
        <dbReference type="ARBA" id="ARBA00022734"/>
    </source>
</evidence>
<evidence type="ECO:0000259" key="6">
    <source>
        <dbReference type="Pfam" id="PF00139"/>
    </source>
</evidence>
<feature type="signal peptide" evidence="5">
    <location>
        <begin position="1"/>
        <end position="18"/>
    </location>
</feature>
<feature type="compositionally biased region" description="Polar residues" evidence="4">
    <location>
        <begin position="510"/>
        <end position="519"/>
    </location>
</feature>
<feature type="region of interest" description="Disordered" evidence="4">
    <location>
        <begin position="595"/>
        <end position="837"/>
    </location>
</feature>
<feature type="compositionally biased region" description="Low complexity" evidence="4">
    <location>
        <begin position="984"/>
        <end position="1023"/>
    </location>
</feature>
<proteinExistence type="inferred from homology"/>
<feature type="chain" id="PRO_5042006052" description="Legume lectin domain-containing protein" evidence="5">
    <location>
        <begin position="19"/>
        <end position="1048"/>
    </location>
</feature>
<keyword evidence="3" id="KW-0175">Coiled coil</keyword>
<dbReference type="InterPro" id="IPR013320">
    <property type="entry name" value="ConA-like_dom_sf"/>
</dbReference>
<feature type="compositionally biased region" description="Pro residues" evidence="4">
    <location>
        <begin position="704"/>
        <end position="722"/>
    </location>
</feature>
<feature type="compositionally biased region" description="Basic and acidic residues" evidence="4">
    <location>
        <begin position="933"/>
        <end position="946"/>
    </location>
</feature>
<feature type="region of interest" description="Disordered" evidence="4">
    <location>
        <begin position="422"/>
        <end position="465"/>
    </location>
</feature>
<protein>
    <recommendedName>
        <fullName evidence="6">Legume lectin domain-containing protein</fullName>
    </recommendedName>
</protein>
<keyword evidence="5" id="KW-0732">Signal</keyword>
<dbReference type="PANTHER" id="PTHR32401:SF48">
    <property type="entry name" value="LEGUME LECTIN DOMAIN-CONTAINING PROTEIN"/>
    <property type="match status" value="1"/>
</dbReference>
<dbReference type="AlphaFoldDB" id="A0AAF6AY16"/>
<feature type="region of interest" description="Disordered" evidence="4">
    <location>
        <begin position="933"/>
        <end position="1048"/>
    </location>
</feature>
<evidence type="ECO:0000256" key="3">
    <source>
        <dbReference type="SAM" id="Coils"/>
    </source>
</evidence>
<feature type="compositionally biased region" description="Basic and acidic residues" evidence="4">
    <location>
        <begin position="777"/>
        <end position="789"/>
    </location>
</feature>
<feature type="domain" description="Legume lectin" evidence="6">
    <location>
        <begin position="28"/>
        <end position="272"/>
    </location>
</feature>
<feature type="compositionally biased region" description="Acidic residues" evidence="4">
    <location>
        <begin position="425"/>
        <end position="442"/>
    </location>
</feature>
<feature type="region of interest" description="Disordered" evidence="4">
    <location>
        <begin position="510"/>
        <end position="536"/>
    </location>
</feature>
<dbReference type="GO" id="GO:0030246">
    <property type="term" value="F:carbohydrate binding"/>
    <property type="evidence" value="ECO:0007669"/>
    <property type="project" value="UniProtKB-KW"/>
</dbReference>
<feature type="region of interest" description="Disordered" evidence="4">
    <location>
        <begin position="865"/>
        <end position="901"/>
    </location>
</feature>
<feature type="compositionally biased region" description="Pro residues" evidence="4">
    <location>
        <begin position="271"/>
        <end position="334"/>
    </location>
</feature>
<gene>
    <name evidence="7" type="ORF">Mp_3g06490</name>
</gene>
<feature type="compositionally biased region" description="Low complexity" evidence="4">
    <location>
        <begin position="643"/>
        <end position="660"/>
    </location>
</feature>
<feature type="compositionally biased region" description="Low complexity" evidence="4">
    <location>
        <begin position="791"/>
        <end position="800"/>
    </location>
</feature>
<sequence length="1048" mass="111380">MILAVWTSIVSLWAWAAAREVSAAQGEVHFDYATIDASTGATLKFLHNATLDTTAHVLKLTDPTDPWCSTRMCRGQVVYDTAIAFIDAQSQRAYSFSTSFVFTLTIPRSGEGFVFFLIRDPEEAGADSGIGGYFGAFPSSGETTVPTIAVEFDTSDDPPVDDIDANHVGVDLNTAHSVQAVSCSQEQIKLYAGARLVAWIDYHDPVKSLEVRLANFSQGVARPATALLNMTLDLTPFLAPTMYVGFSASTFTGQEQEVAIYSWSFDSELEPPAPPPPPPNPPPSPPPPSPPPPSPPPPSPPPPRSPPPPAPSPPPPRSPPPPPSPPPPNPPPPVVTTNASAPYPSRSSPLAANSSRNGTSGHSLLIIGASVGGGLGLVLALIGCFCCGVFCSRKLMLVAEAARLKEEAEAHEAEYARYAAMEAEHAEEEDDEDDDDDDDDDDESRRDGEAGRDGAGGGGGGGGELEREDRLLAEMEEGGDTDYLMKWGRSMNFVQGRNMDDPTFLALSTRSDEVPSSSGGRPWRAKSARELEGEGVEAEAIRRGILEIEGVSTSVVTPTFRRRSMSFNIPLGDVFLRKPNAPLAYVRPAALISPAGSSSVHEPESAASAVDGGAPQVAAARGEEDVEILHELPRTDLRDEESGGAVAPEAAAPADESAGDYSGTPETLDNLSATPNSAIANAATRNKSFTMWHSDTGRTAADPAPAPTAAPTPAPTPAPAPAPEESAEGTEGDTVYRISSTPSASIAHAAKRSNSWSLWNSEGGRGPQGRRQSSPVAEHRPAPEAEIQRRSSWSPWSSSSGPTKPVQVVVKRSEAISPRQISDSPRRSQIASTTSRDVDVLPALGADVPPSAMAGAIMYTNTLYDLNPEEPPEEPSSHHSSPSPSPSRPREEPLSLMMDDETYARPTVENIYDRPPMHSEFREQNVERIFDVKFPTDDEDVDRIFDVPDVPDTQQQPHRDIQIDSVMPSPATSPVASHAGSKMPSRAASPSPSRAASRSASSRPSPTGTDTSSPAQTSGSSSTDTAKDSEQRRAKPGQNPSEKPKWRY</sequence>
<evidence type="ECO:0000256" key="1">
    <source>
        <dbReference type="ARBA" id="ARBA00007606"/>
    </source>
</evidence>
<evidence type="ECO:0000313" key="7">
    <source>
        <dbReference type="EMBL" id="BBN04650.1"/>
    </source>
</evidence>
<organism evidence="7 8">
    <name type="scientific">Marchantia polymorpha subsp. ruderalis</name>
    <dbReference type="NCBI Taxonomy" id="1480154"/>
    <lineage>
        <taxon>Eukaryota</taxon>
        <taxon>Viridiplantae</taxon>
        <taxon>Streptophyta</taxon>
        <taxon>Embryophyta</taxon>
        <taxon>Marchantiophyta</taxon>
        <taxon>Marchantiopsida</taxon>
        <taxon>Marchantiidae</taxon>
        <taxon>Marchantiales</taxon>
        <taxon>Marchantiaceae</taxon>
        <taxon>Marchantia</taxon>
    </lineage>
</organism>
<feature type="coiled-coil region" evidence="3">
    <location>
        <begin position="394"/>
        <end position="421"/>
    </location>
</feature>
<feature type="compositionally biased region" description="Basic and acidic residues" evidence="4">
    <location>
        <begin position="443"/>
        <end position="452"/>
    </location>
</feature>
<feature type="compositionally biased region" description="Polar residues" evidence="4">
    <location>
        <begin position="664"/>
        <end position="693"/>
    </location>
</feature>
<dbReference type="SUPFAM" id="SSF49899">
    <property type="entry name" value="Concanavalin A-like lectins/glucanases"/>
    <property type="match status" value="1"/>
</dbReference>